<feature type="compositionally biased region" description="Low complexity" evidence="1">
    <location>
        <begin position="117"/>
        <end position="126"/>
    </location>
</feature>
<feature type="region of interest" description="Disordered" evidence="1">
    <location>
        <begin position="313"/>
        <end position="435"/>
    </location>
</feature>
<dbReference type="PANTHER" id="PTHR36005:SF1">
    <property type="entry name" value="DNA LIGASE-LIKE PROTEIN"/>
    <property type="match status" value="1"/>
</dbReference>
<feature type="compositionally biased region" description="Acidic residues" evidence="1">
    <location>
        <begin position="351"/>
        <end position="364"/>
    </location>
</feature>
<comment type="caution">
    <text evidence="3">The sequence shown here is derived from an EMBL/GenBank/DDBJ whole genome shotgun (WGS) entry which is preliminary data.</text>
</comment>
<feature type="region of interest" description="Disordered" evidence="1">
    <location>
        <begin position="589"/>
        <end position="612"/>
    </location>
</feature>
<dbReference type="InterPro" id="IPR018564">
    <property type="entry name" value="Repl_chkpnt_MRC1_dom"/>
</dbReference>
<sequence length="705" mass="72839">MGVLNTARQRRDGSGSASTDAGSAGPASSGRERGGDSDSEAESAGAPPADAAQIRAETQRVLREAAKSDRIGRGSAPVVQPLAGVLDKLLQIKQRAISRAHKAAPAERVVAPEGAASARAAGAAPGKILHPVDPQPGDDDDLVAPAQRRSLFAMMRAAPLGDTQDLGFDSEPQDAPGTHADGSTWAGLRAASQGEALRCDAPGLGLRLDSVTQVEWDVAPQREALVGSGPGLGLRLDSVTQAGVDSEAQGEALAAIGPHLCLRLDSETQPGYELDEGDHPGAAGAPAGPRAPADPKADGRPEALREVPAVYALGREPARDEAMADAEGHEDGGQEEEEEEEEGLSGSSSSSDDEDEEEEEEADQEGARAAALAEARLLLRDRPPRRRQHGQLVEEEAEMSEDAGHSGSDSDAGDDAEGVLADLIGAGTERRGDERRRAALHAEWAAVRDEEDIKELMEGVKGGFRKRRRAGALDDAGGSHRDARWRRARAASSSEGSDDEGRGEGSDDEGSGSGSDCDSRGAGGKGDPGDPYAALEDISDDEAREELRREQQQRLLAASQEGLERSLLDDESRALLGLLARPDPALATPAAGRGARGAGAGLGSGPAPRPGAFGTDLTNRRAAASFLGRAQHSMSQARRAPQGGGSTSYVFGCDATNSAPVQEDAPQAGQPAAANMGATSFAGLRDLVRAELTPGPAVLWVNDAV</sequence>
<dbReference type="Pfam" id="PF09444">
    <property type="entry name" value="MRC1"/>
    <property type="match status" value="1"/>
</dbReference>
<dbReference type="Proteomes" id="UP001445335">
    <property type="component" value="Unassembled WGS sequence"/>
</dbReference>
<feature type="compositionally biased region" description="Low complexity" evidence="1">
    <location>
        <begin position="14"/>
        <end position="29"/>
    </location>
</feature>
<organism evidence="3 4">
    <name type="scientific">Elliptochloris bilobata</name>
    <dbReference type="NCBI Taxonomy" id="381761"/>
    <lineage>
        <taxon>Eukaryota</taxon>
        <taxon>Viridiplantae</taxon>
        <taxon>Chlorophyta</taxon>
        <taxon>core chlorophytes</taxon>
        <taxon>Trebouxiophyceae</taxon>
        <taxon>Trebouxiophyceae incertae sedis</taxon>
        <taxon>Elliptochloris clade</taxon>
        <taxon>Elliptochloris</taxon>
    </lineage>
</organism>
<dbReference type="EMBL" id="JALJOU010000006">
    <property type="protein sequence ID" value="KAK9843452.1"/>
    <property type="molecule type" value="Genomic_DNA"/>
</dbReference>
<feature type="compositionally biased region" description="Low complexity" evidence="1">
    <location>
        <begin position="367"/>
        <end position="376"/>
    </location>
</feature>
<evidence type="ECO:0000313" key="3">
    <source>
        <dbReference type="EMBL" id="KAK9843452.1"/>
    </source>
</evidence>
<feature type="domain" description="DNA replication checkpoint mediator MRC1" evidence="2">
    <location>
        <begin position="387"/>
        <end position="490"/>
    </location>
</feature>
<feature type="compositionally biased region" description="Low complexity" evidence="1">
    <location>
        <begin position="280"/>
        <end position="291"/>
    </location>
</feature>
<dbReference type="AlphaFoldDB" id="A0AAW1SCR3"/>
<evidence type="ECO:0000256" key="1">
    <source>
        <dbReference type="SAM" id="MobiDB-lite"/>
    </source>
</evidence>
<name>A0AAW1SCR3_9CHLO</name>
<feature type="compositionally biased region" description="Basic and acidic residues" evidence="1">
    <location>
        <begin position="316"/>
        <end position="332"/>
    </location>
</feature>
<feature type="region of interest" description="Disordered" evidence="1">
    <location>
        <begin position="459"/>
        <end position="567"/>
    </location>
</feature>
<feature type="compositionally biased region" description="Acidic residues" evidence="1">
    <location>
        <begin position="333"/>
        <end position="343"/>
    </location>
</feature>
<reference evidence="3 4" key="1">
    <citation type="journal article" date="2024" name="Nat. Commun.">
        <title>Phylogenomics reveals the evolutionary origins of lichenization in chlorophyte algae.</title>
        <authorList>
            <person name="Puginier C."/>
            <person name="Libourel C."/>
            <person name="Otte J."/>
            <person name="Skaloud P."/>
            <person name="Haon M."/>
            <person name="Grisel S."/>
            <person name="Petersen M."/>
            <person name="Berrin J.G."/>
            <person name="Delaux P.M."/>
            <person name="Dal Grande F."/>
            <person name="Keller J."/>
        </authorList>
    </citation>
    <scope>NUCLEOTIDE SEQUENCE [LARGE SCALE GENOMIC DNA]</scope>
    <source>
        <strain evidence="3 4">SAG 245.80</strain>
    </source>
</reference>
<feature type="compositionally biased region" description="Low complexity" evidence="1">
    <location>
        <begin position="42"/>
        <end position="52"/>
    </location>
</feature>
<feature type="region of interest" description="Disordered" evidence="1">
    <location>
        <begin position="269"/>
        <end position="301"/>
    </location>
</feature>
<feature type="region of interest" description="Disordered" evidence="1">
    <location>
        <begin position="1"/>
        <end position="58"/>
    </location>
</feature>
<evidence type="ECO:0000313" key="4">
    <source>
        <dbReference type="Proteomes" id="UP001445335"/>
    </source>
</evidence>
<keyword evidence="4" id="KW-1185">Reference proteome</keyword>
<evidence type="ECO:0000259" key="2">
    <source>
        <dbReference type="Pfam" id="PF09444"/>
    </source>
</evidence>
<gene>
    <name evidence="3" type="ORF">WJX81_003239</name>
</gene>
<protein>
    <recommendedName>
        <fullName evidence="2">DNA replication checkpoint mediator MRC1 domain-containing protein</fullName>
    </recommendedName>
</protein>
<feature type="region of interest" description="Disordered" evidence="1">
    <location>
        <begin position="117"/>
        <end position="139"/>
    </location>
</feature>
<proteinExistence type="predicted"/>
<accession>A0AAW1SCR3</accession>
<feature type="compositionally biased region" description="Gly residues" evidence="1">
    <location>
        <begin position="594"/>
        <end position="604"/>
    </location>
</feature>
<dbReference type="PANTHER" id="PTHR36005">
    <property type="entry name" value="DNA LIGASE-LIKE PROTEIN"/>
    <property type="match status" value="1"/>
</dbReference>